<dbReference type="Pfam" id="PF04273">
    <property type="entry name" value="BLH_phosphatase"/>
    <property type="match status" value="1"/>
</dbReference>
<dbReference type="SUPFAM" id="SSF52799">
    <property type="entry name" value="(Phosphotyrosine protein) phosphatases II"/>
    <property type="match status" value="1"/>
</dbReference>
<sequence length="157" mass="17326">MQSAKVRSTLSLLTSPPLTNRYGYIMLDIKTLTDDLSVCAQIDKMDLKTIADKGFKTIICNRPDGEAEEQPLNGELEMLANRLGLDFIQQPVIAGALIDEDYQTFAKLINEAQKPILAFCRTGTRCSTLWVNGTQDLGSVDARLAKATELGFKIKTL</sequence>
<name>A0A7X4LHJ4_9VIBR</name>
<gene>
    <name evidence="2" type="ORF">F9817_02150</name>
</gene>
<dbReference type="AlphaFoldDB" id="A0A7X4LHJ4"/>
<proteinExistence type="predicted"/>
<evidence type="ECO:0000259" key="1">
    <source>
        <dbReference type="Pfam" id="PF04273"/>
    </source>
</evidence>
<dbReference type="EMBL" id="WEKT01000002">
    <property type="protein sequence ID" value="MZI92006.1"/>
    <property type="molecule type" value="Genomic_DNA"/>
</dbReference>
<dbReference type="InterPro" id="IPR005939">
    <property type="entry name" value="BLH_phosphatase-like"/>
</dbReference>
<dbReference type="Proteomes" id="UP000462621">
    <property type="component" value="Unassembled WGS sequence"/>
</dbReference>
<reference evidence="2 3" key="1">
    <citation type="submission" date="2019-10" db="EMBL/GenBank/DDBJ databases">
        <title>Vibrio sp. nov. isolated from a shrimp pond.</title>
        <authorList>
            <person name="Gomez-Gil B."/>
            <person name="Enciso-Ibarra J."/>
            <person name="Enciso-Ibarra K."/>
            <person name="Bolan-Mejia C."/>
        </authorList>
    </citation>
    <scope>NUCLEOTIDE SEQUENCE [LARGE SCALE GENOMIC DNA]</scope>
    <source>
        <strain evidence="2 3">CAIM 722</strain>
    </source>
</reference>
<keyword evidence="3" id="KW-1185">Reference proteome</keyword>
<organism evidence="2 3">
    <name type="scientific">Vibrio eleionomae</name>
    <dbReference type="NCBI Taxonomy" id="2653505"/>
    <lineage>
        <taxon>Bacteria</taxon>
        <taxon>Pseudomonadati</taxon>
        <taxon>Pseudomonadota</taxon>
        <taxon>Gammaproteobacteria</taxon>
        <taxon>Vibrionales</taxon>
        <taxon>Vibrionaceae</taxon>
        <taxon>Vibrio</taxon>
    </lineage>
</organism>
<dbReference type="NCBIfam" id="TIGR01244">
    <property type="entry name" value="TIGR01244 family sulfur transferase"/>
    <property type="match status" value="1"/>
</dbReference>
<dbReference type="GO" id="GO:0016787">
    <property type="term" value="F:hydrolase activity"/>
    <property type="evidence" value="ECO:0007669"/>
    <property type="project" value="InterPro"/>
</dbReference>
<dbReference type="Gene3D" id="3.90.190.10">
    <property type="entry name" value="Protein tyrosine phosphatase superfamily"/>
    <property type="match status" value="1"/>
</dbReference>
<evidence type="ECO:0000313" key="3">
    <source>
        <dbReference type="Proteomes" id="UP000462621"/>
    </source>
</evidence>
<protein>
    <submittedName>
        <fullName evidence="2">TIGR01244 family phosphatase</fullName>
    </submittedName>
</protein>
<accession>A0A7X4LHJ4</accession>
<evidence type="ECO:0000313" key="2">
    <source>
        <dbReference type="EMBL" id="MZI92006.1"/>
    </source>
</evidence>
<comment type="caution">
    <text evidence="2">The sequence shown here is derived from an EMBL/GenBank/DDBJ whole genome shotgun (WGS) entry which is preliminary data.</text>
</comment>
<dbReference type="InterPro" id="IPR029021">
    <property type="entry name" value="Prot-tyrosine_phosphatase-like"/>
</dbReference>
<feature type="domain" description="Beta-lactamase hydrolase-like protein phosphatase-like" evidence="1">
    <location>
        <begin position="28"/>
        <end position="131"/>
    </location>
</feature>